<reference evidence="1 3" key="1">
    <citation type="submission" date="2016-10" db="EMBL/GenBank/DDBJ databases">
        <title>Methanohalophilus halophilus.</title>
        <authorList>
            <person name="L'haridon S."/>
        </authorList>
    </citation>
    <scope>NUCLEOTIDE SEQUENCE [LARGE SCALE GENOMIC DNA]</scope>
    <source>
        <strain evidence="1 3">Z-7982</strain>
    </source>
</reference>
<organism evidence="1 3">
    <name type="scientific">Methanohalophilus halophilus</name>
    <dbReference type="NCBI Taxonomy" id="2177"/>
    <lineage>
        <taxon>Archaea</taxon>
        <taxon>Methanobacteriati</taxon>
        <taxon>Methanobacteriota</taxon>
        <taxon>Stenosarchaea group</taxon>
        <taxon>Methanomicrobia</taxon>
        <taxon>Methanosarcinales</taxon>
        <taxon>Methanosarcinaceae</taxon>
        <taxon>Methanohalophilus</taxon>
    </lineage>
</organism>
<dbReference type="Proteomes" id="UP000186879">
    <property type="component" value="Chromosome"/>
</dbReference>
<dbReference type="AlphaFoldDB" id="A0A1L3Q0W4"/>
<proteinExistence type="predicted"/>
<dbReference type="GeneID" id="30582639"/>
<reference evidence="2 4" key="2">
    <citation type="submission" date="2018-10" db="EMBL/GenBank/DDBJ databases">
        <title>Cultivation of a novel Methanohalophilus strain from Kebrit Deep of the Red Sea and a genomic comparison of members of the genus Methanohalophilus.</title>
        <authorList>
            <person name="Guan Y."/>
            <person name="Ngugi D.K."/>
            <person name="Stingl U."/>
        </authorList>
    </citation>
    <scope>NUCLEOTIDE SEQUENCE [LARGE SCALE GENOMIC DNA]</scope>
    <source>
        <strain evidence="2 4">DSM 3094</strain>
    </source>
</reference>
<evidence type="ECO:0000313" key="1">
    <source>
        <dbReference type="EMBL" id="APH38512.1"/>
    </source>
</evidence>
<dbReference type="RefSeq" id="WP_072560938.1">
    <property type="nucleotide sequence ID" value="NZ_CP017921.1"/>
</dbReference>
<protein>
    <submittedName>
        <fullName evidence="2">DUF2769 domain-containing protein</fullName>
    </submittedName>
</protein>
<evidence type="ECO:0000313" key="2">
    <source>
        <dbReference type="EMBL" id="RNI10610.1"/>
    </source>
</evidence>
<dbReference type="EMBL" id="RJJG01000001">
    <property type="protein sequence ID" value="RNI10610.1"/>
    <property type="molecule type" value="Genomic_DNA"/>
</dbReference>
<name>A0A1L3Q0W4_9EURY</name>
<dbReference type="KEGG" id="mhaz:BHR79_02735"/>
<dbReference type="Pfam" id="PF10967">
    <property type="entry name" value="DUF2769"/>
    <property type="match status" value="1"/>
</dbReference>
<evidence type="ECO:0000313" key="3">
    <source>
        <dbReference type="Proteomes" id="UP000186879"/>
    </source>
</evidence>
<dbReference type="Proteomes" id="UP000267921">
    <property type="component" value="Unassembled WGS sequence"/>
</dbReference>
<dbReference type="OrthoDB" id="144444at2157"/>
<sequence length="78" mass="8757">MSDQDELRQGLGKYFGVCPSYHHSKACLCKNCPSYPAEGYMFCARGPVSGEARQGCMCTKCYVYNQFALEGDYFCRQG</sequence>
<dbReference type="STRING" id="2177.BHR79_02735"/>
<gene>
    <name evidence="1" type="ORF">BHR79_02735</name>
    <name evidence="2" type="ORF">EFE40_00045</name>
</gene>
<keyword evidence="3" id="KW-1185">Reference proteome</keyword>
<dbReference type="InterPro" id="IPR020075">
    <property type="entry name" value="Uncharacterised_AF2234"/>
</dbReference>
<accession>A0A1L3Q0W4</accession>
<evidence type="ECO:0000313" key="4">
    <source>
        <dbReference type="Proteomes" id="UP000267921"/>
    </source>
</evidence>
<dbReference type="EMBL" id="CP017921">
    <property type="protein sequence ID" value="APH38512.1"/>
    <property type="molecule type" value="Genomic_DNA"/>
</dbReference>